<dbReference type="OrthoDB" id="2314769at2759"/>
<feature type="non-terminal residue" evidence="1">
    <location>
        <position position="359"/>
    </location>
</feature>
<gene>
    <name evidence="1" type="ORF">AGERDE_LOCUS7120</name>
</gene>
<proteinExistence type="predicted"/>
<dbReference type="Gene3D" id="1.20.930.20">
    <property type="entry name" value="Adaptor protein Cbl, N-terminal domain"/>
    <property type="match status" value="1"/>
</dbReference>
<dbReference type="Proteomes" id="UP000789831">
    <property type="component" value="Unassembled WGS sequence"/>
</dbReference>
<dbReference type="AlphaFoldDB" id="A0A9N9FW34"/>
<protein>
    <submittedName>
        <fullName evidence="1">5329_t:CDS:1</fullName>
    </submittedName>
</protein>
<evidence type="ECO:0000313" key="2">
    <source>
        <dbReference type="Proteomes" id="UP000789831"/>
    </source>
</evidence>
<dbReference type="InterPro" id="IPR036910">
    <property type="entry name" value="HMG_box_dom_sf"/>
</dbReference>
<keyword evidence="2" id="KW-1185">Reference proteome</keyword>
<reference evidence="1" key="1">
    <citation type="submission" date="2021-06" db="EMBL/GenBank/DDBJ databases">
        <authorList>
            <person name="Kallberg Y."/>
            <person name="Tangrot J."/>
            <person name="Rosling A."/>
        </authorList>
    </citation>
    <scope>NUCLEOTIDE SEQUENCE</scope>
    <source>
        <strain evidence="1">MT106</strain>
    </source>
</reference>
<accession>A0A9N9FW34</accession>
<dbReference type="InterPro" id="IPR036537">
    <property type="entry name" value="Adaptor_Cbl_N_dom_sf"/>
</dbReference>
<dbReference type="SUPFAM" id="SSF47095">
    <property type="entry name" value="HMG-box"/>
    <property type="match status" value="1"/>
</dbReference>
<name>A0A9N9FW34_9GLOM</name>
<comment type="caution">
    <text evidence="1">The sequence shown here is derived from an EMBL/GenBank/DDBJ whole genome shotgun (WGS) entry which is preliminary data.</text>
</comment>
<dbReference type="GO" id="GO:0007166">
    <property type="term" value="P:cell surface receptor signaling pathway"/>
    <property type="evidence" value="ECO:0007669"/>
    <property type="project" value="InterPro"/>
</dbReference>
<evidence type="ECO:0000313" key="1">
    <source>
        <dbReference type="EMBL" id="CAG8560358.1"/>
    </source>
</evidence>
<organism evidence="1 2">
    <name type="scientific">Ambispora gerdemannii</name>
    <dbReference type="NCBI Taxonomy" id="144530"/>
    <lineage>
        <taxon>Eukaryota</taxon>
        <taxon>Fungi</taxon>
        <taxon>Fungi incertae sedis</taxon>
        <taxon>Mucoromycota</taxon>
        <taxon>Glomeromycotina</taxon>
        <taxon>Glomeromycetes</taxon>
        <taxon>Archaeosporales</taxon>
        <taxon>Ambisporaceae</taxon>
        <taxon>Ambispora</taxon>
    </lineage>
</organism>
<dbReference type="EMBL" id="CAJVPL010001232">
    <property type="protein sequence ID" value="CAG8560358.1"/>
    <property type="molecule type" value="Genomic_DNA"/>
</dbReference>
<sequence length="359" mass="41659">MAKNNPFSKIIFQRIEELGILDLNIEDSMIKQTEDFFIANMKEEKPPETLIIFHIYLFKKIKQNGFKIDSLDLSKFIAEKWELLPQERKETFENIKQNLQRSLHKNPVGATSQKSNQSFVERPKHSTSLIIYDDPMEGVEATKRTCFEIFLPLIKDFLKYADKVLKCYENAEYNRRVCGVLLERVYSVADGVKVLHLNSNYSWFFENSGNYPIFQGFVKMIEKIQNFVMDISQLQGVGKYFNEYRGPEFSMERIFYSLIGEFEKTTEALTHALKGHLHFGRPKAGQNIEDEAAINMDIRDMEKYIRIIAGGIADGQNILEGVGTIATLNKTFQRKEHIVLFDEVLNEAVLQIQNFQYTG</sequence>